<evidence type="ECO:0000313" key="2">
    <source>
        <dbReference type="Proteomes" id="UP000076727"/>
    </source>
</evidence>
<evidence type="ECO:0000313" key="1">
    <source>
        <dbReference type="EMBL" id="KZT68626.1"/>
    </source>
</evidence>
<accession>A0A165PU77</accession>
<dbReference type="Proteomes" id="UP000076727">
    <property type="component" value="Unassembled WGS sequence"/>
</dbReference>
<dbReference type="AlphaFoldDB" id="A0A165PU77"/>
<organism evidence="1 2">
    <name type="scientific">Daedalea quercina L-15889</name>
    <dbReference type="NCBI Taxonomy" id="1314783"/>
    <lineage>
        <taxon>Eukaryota</taxon>
        <taxon>Fungi</taxon>
        <taxon>Dikarya</taxon>
        <taxon>Basidiomycota</taxon>
        <taxon>Agaricomycotina</taxon>
        <taxon>Agaricomycetes</taxon>
        <taxon>Polyporales</taxon>
        <taxon>Fomitopsis</taxon>
    </lineage>
</organism>
<protein>
    <submittedName>
        <fullName evidence="1">Uncharacterized protein</fullName>
    </submittedName>
</protein>
<proteinExistence type="predicted"/>
<name>A0A165PU77_9APHY</name>
<gene>
    <name evidence="1" type="ORF">DAEQUDRAFT_324817</name>
</gene>
<sequence length="91" mass="10221">MYYVLFPVVLAATPETRWSGGTSSRPPEPEAMRIQQVRVTARMGVTRGAPVRRSTILLIGYIVRTTRQCLWVLCSILLVLQSPSTIVYRNA</sequence>
<dbReference type="EMBL" id="KV429065">
    <property type="protein sequence ID" value="KZT68626.1"/>
    <property type="molecule type" value="Genomic_DNA"/>
</dbReference>
<reference evidence="1 2" key="1">
    <citation type="journal article" date="2016" name="Mol. Biol. Evol.">
        <title>Comparative Genomics of Early-Diverging Mushroom-Forming Fungi Provides Insights into the Origins of Lignocellulose Decay Capabilities.</title>
        <authorList>
            <person name="Nagy L.G."/>
            <person name="Riley R."/>
            <person name="Tritt A."/>
            <person name="Adam C."/>
            <person name="Daum C."/>
            <person name="Floudas D."/>
            <person name="Sun H."/>
            <person name="Yadav J.S."/>
            <person name="Pangilinan J."/>
            <person name="Larsson K.H."/>
            <person name="Matsuura K."/>
            <person name="Barry K."/>
            <person name="Labutti K."/>
            <person name="Kuo R."/>
            <person name="Ohm R.A."/>
            <person name="Bhattacharya S.S."/>
            <person name="Shirouzu T."/>
            <person name="Yoshinaga Y."/>
            <person name="Martin F.M."/>
            <person name="Grigoriev I.V."/>
            <person name="Hibbett D.S."/>
        </authorList>
    </citation>
    <scope>NUCLEOTIDE SEQUENCE [LARGE SCALE GENOMIC DNA]</scope>
    <source>
        <strain evidence="1 2">L-15889</strain>
    </source>
</reference>
<keyword evidence="2" id="KW-1185">Reference proteome</keyword>